<evidence type="ECO:0000256" key="1">
    <source>
        <dbReference type="SAM" id="Phobius"/>
    </source>
</evidence>
<evidence type="ECO:0000313" key="2">
    <source>
        <dbReference type="EMBL" id="RPA75097.1"/>
    </source>
</evidence>
<keyword evidence="3" id="KW-1185">Reference proteome</keyword>
<evidence type="ECO:0000313" key="3">
    <source>
        <dbReference type="Proteomes" id="UP000275078"/>
    </source>
</evidence>
<gene>
    <name evidence="2" type="ORF">BJ508DRAFT_332469</name>
</gene>
<dbReference type="Proteomes" id="UP000275078">
    <property type="component" value="Unassembled WGS sequence"/>
</dbReference>
<proteinExistence type="predicted"/>
<sequence>MRIAAPPSGTTFPNLQQLLPNDAPPSYGRLAQFPFGHLRTCYRYIVHGSRFYNFRILSSPNDFYAFRDSLPQVGISVLNGDGIRKRKRIYPGIFGIVVDGMLLFAVLDSDKEKGLSTKVDVCDGCGMAKPDR</sequence>
<reference evidence="2 3" key="1">
    <citation type="journal article" date="2018" name="Nat. Ecol. Evol.">
        <title>Pezizomycetes genomes reveal the molecular basis of ectomycorrhizal truffle lifestyle.</title>
        <authorList>
            <person name="Murat C."/>
            <person name="Payen T."/>
            <person name="Noel B."/>
            <person name="Kuo A."/>
            <person name="Morin E."/>
            <person name="Chen J."/>
            <person name="Kohler A."/>
            <person name="Krizsan K."/>
            <person name="Balestrini R."/>
            <person name="Da Silva C."/>
            <person name="Montanini B."/>
            <person name="Hainaut M."/>
            <person name="Levati E."/>
            <person name="Barry K.W."/>
            <person name="Belfiori B."/>
            <person name="Cichocki N."/>
            <person name="Clum A."/>
            <person name="Dockter R.B."/>
            <person name="Fauchery L."/>
            <person name="Guy J."/>
            <person name="Iotti M."/>
            <person name="Le Tacon F."/>
            <person name="Lindquist E.A."/>
            <person name="Lipzen A."/>
            <person name="Malagnac F."/>
            <person name="Mello A."/>
            <person name="Molinier V."/>
            <person name="Miyauchi S."/>
            <person name="Poulain J."/>
            <person name="Riccioni C."/>
            <person name="Rubini A."/>
            <person name="Sitrit Y."/>
            <person name="Splivallo R."/>
            <person name="Traeger S."/>
            <person name="Wang M."/>
            <person name="Zifcakova L."/>
            <person name="Wipf D."/>
            <person name="Zambonelli A."/>
            <person name="Paolocci F."/>
            <person name="Nowrousian M."/>
            <person name="Ottonello S."/>
            <person name="Baldrian P."/>
            <person name="Spatafora J.W."/>
            <person name="Henrissat B."/>
            <person name="Nagy L.G."/>
            <person name="Aury J.M."/>
            <person name="Wincker P."/>
            <person name="Grigoriev I.V."/>
            <person name="Bonfante P."/>
            <person name="Martin F.M."/>
        </authorList>
    </citation>
    <scope>NUCLEOTIDE SEQUENCE [LARGE SCALE GENOMIC DNA]</scope>
    <source>
        <strain evidence="2 3">RN42</strain>
    </source>
</reference>
<organism evidence="2 3">
    <name type="scientific">Ascobolus immersus RN42</name>
    <dbReference type="NCBI Taxonomy" id="1160509"/>
    <lineage>
        <taxon>Eukaryota</taxon>
        <taxon>Fungi</taxon>
        <taxon>Dikarya</taxon>
        <taxon>Ascomycota</taxon>
        <taxon>Pezizomycotina</taxon>
        <taxon>Pezizomycetes</taxon>
        <taxon>Pezizales</taxon>
        <taxon>Ascobolaceae</taxon>
        <taxon>Ascobolus</taxon>
    </lineage>
</organism>
<keyword evidence="1" id="KW-0812">Transmembrane</keyword>
<protein>
    <submittedName>
        <fullName evidence="2">Uncharacterized protein</fullName>
    </submittedName>
</protein>
<feature type="transmembrane region" description="Helical" evidence="1">
    <location>
        <begin position="89"/>
        <end position="107"/>
    </location>
</feature>
<dbReference type="AlphaFoldDB" id="A0A3N4HP85"/>
<keyword evidence="1" id="KW-1133">Transmembrane helix</keyword>
<name>A0A3N4HP85_ASCIM</name>
<dbReference type="EMBL" id="ML119772">
    <property type="protein sequence ID" value="RPA75097.1"/>
    <property type="molecule type" value="Genomic_DNA"/>
</dbReference>
<keyword evidence="1" id="KW-0472">Membrane</keyword>
<accession>A0A3N4HP85</accession>